<dbReference type="RefSeq" id="WP_108774525.1">
    <property type="nucleotide sequence ID" value="NZ_JALBUR010000002.1"/>
</dbReference>
<keyword evidence="3" id="KW-1185">Reference proteome</keyword>
<dbReference type="SUPFAM" id="SSF55277">
    <property type="entry name" value="GYF domain"/>
    <property type="match status" value="1"/>
</dbReference>
<dbReference type="EMBL" id="JALBUR010000002">
    <property type="protein sequence ID" value="MDX8418710.1"/>
    <property type="molecule type" value="Genomic_DNA"/>
</dbReference>
<accession>A0AB35U697</accession>
<comment type="caution">
    <text evidence="2">The sequence shown here is derived from an EMBL/GenBank/DDBJ whole genome shotgun (WGS) entry which is preliminary data.</text>
</comment>
<reference evidence="2 3" key="1">
    <citation type="submission" date="2022-03" db="EMBL/GenBank/DDBJ databases">
        <title>Novel taxa within the pig intestine.</title>
        <authorList>
            <person name="Wylensek D."/>
            <person name="Bishof K."/>
            <person name="Afrizal A."/>
            <person name="Clavel T."/>
        </authorList>
    </citation>
    <scope>NUCLEOTIDE SEQUENCE [LARGE SCALE GENOMIC DNA]</scope>
    <source>
        <strain evidence="2 3">CLA-KB-P133</strain>
    </source>
</reference>
<organism evidence="2 3">
    <name type="scientific">Grylomicrobium aquisgranensis</name>
    <dbReference type="NCBI Taxonomy" id="2926318"/>
    <lineage>
        <taxon>Bacteria</taxon>
        <taxon>Bacillati</taxon>
        <taxon>Bacillota</taxon>
        <taxon>Erysipelotrichia</taxon>
        <taxon>Erysipelotrichales</taxon>
        <taxon>Erysipelotrichaceae</taxon>
        <taxon>Grylomicrobium</taxon>
    </lineage>
</organism>
<dbReference type="InterPro" id="IPR035445">
    <property type="entry name" value="GYF-like_dom_sf"/>
</dbReference>
<dbReference type="InterPro" id="IPR025640">
    <property type="entry name" value="GYF_2"/>
</dbReference>
<name>A0AB35U697_9FIRM</name>
<evidence type="ECO:0000259" key="1">
    <source>
        <dbReference type="Pfam" id="PF14237"/>
    </source>
</evidence>
<dbReference type="AlphaFoldDB" id="A0AB35U697"/>
<feature type="domain" description="GYF" evidence="1">
    <location>
        <begin position="9"/>
        <end position="57"/>
    </location>
</feature>
<proteinExistence type="predicted"/>
<dbReference type="Proteomes" id="UP001286174">
    <property type="component" value="Unassembled WGS sequence"/>
</dbReference>
<dbReference type="Pfam" id="PF14237">
    <property type="entry name" value="GYF_2"/>
    <property type="match status" value="1"/>
</dbReference>
<evidence type="ECO:0000313" key="2">
    <source>
        <dbReference type="EMBL" id="MDX8418710.1"/>
    </source>
</evidence>
<protein>
    <submittedName>
        <fullName evidence="2">DUF4339 domain-containing protein</fullName>
    </submittedName>
</protein>
<gene>
    <name evidence="2" type="ORF">MOZ60_01225</name>
</gene>
<evidence type="ECO:0000313" key="3">
    <source>
        <dbReference type="Proteomes" id="UP001286174"/>
    </source>
</evidence>
<sequence length="76" mass="8964">MDAGSEKIWYYMKNDGSRDKYGPYSDKELSNLISKGILDGNDWIWMPDLSQWMKIGNTIYSFYLTESSEFENDFNI</sequence>